<dbReference type="GeneID" id="25273039"/>
<dbReference type="Pfam" id="PF02020">
    <property type="entry name" value="W2"/>
    <property type="match status" value="1"/>
</dbReference>
<protein>
    <recommendedName>
        <fullName evidence="1">W2 domain-containing protein</fullName>
    </recommendedName>
</protein>
<evidence type="ECO:0000259" key="1">
    <source>
        <dbReference type="PROSITE" id="PS51363"/>
    </source>
</evidence>
<feature type="domain" description="W2" evidence="1">
    <location>
        <begin position="1"/>
        <end position="124"/>
    </location>
</feature>
<reference evidence="2" key="2">
    <citation type="submission" date="2013-10" db="EMBL/GenBank/DDBJ databases">
        <authorList>
            <person name="Aslett M."/>
        </authorList>
    </citation>
    <scope>NUCLEOTIDE SEQUENCE [LARGE SCALE GENOMIC DNA]</scope>
    <source>
        <strain evidence="2">Houghton</strain>
    </source>
</reference>
<dbReference type="SUPFAM" id="SSF48371">
    <property type="entry name" value="ARM repeat"/>
    <property type="match status" value="1"/>
</dbReference>
<dbReference type="Proteomes" id="UP000018050">
    <property type="component" value="Unassembled WGS sequence"/>
</dbReference>
<dbReference type="AlphaFoldDB" id="U6H0A4"/>
<dbReference type="PROSITE" id="PS51363">
    <property type="entry name" value="W2"/>
    <property type="match status" value="1"/>
</dbReference>
<dbReference type="OrthoDB" id="10250831at2759"/>
<gene>
    <name evidence="2" type="ORF">EAH_00049690</name>
</gene>
<name>U6H0A4_EIMAC</name>
<proteinExistence type="predicted"/>
<evidence type="ECO:0000313" key="2">
    <source>
        <dbReference type="EMBL" id="CDI84184.1"/>
    </source>
</evidence>
<dbReference type="RefSeq" id="XP_013246787.1">
    <property type="nucleotide sequence ID" value="XM_013391333.1"/>
</dbReference>
<sequence length="124" mass="14196">MLQVSQDFDAKCRLFVVLSALFKEGLTPEGLDQKMPFVVKCCDSSVRSSDIIYALENFCFESEETQMTGFPYLLQRMYNAELLEAEDILNYYNADTTDPVTLKCKTFAEPFLQWLAEADSSDEE</sequence>
<dbReference type="InterPro" id="IPR003307">
    <property type="entry name" value="W2_domain"/>
</dbReference>
<evidence type="ECO:0000313" key="3">
    <source>
        <dbReference type="Proteomes" id="UP000018050"/>
    </source>
</evidence>
<dbReference type="EMBL" id="HG673614">
    <property type="protein sequence ID" value="CDI84184.1"/>
    <property type="molecule type" value="Genomic_DNA"/>
</dbReference>
<accession>U6H0A4</accession>
<dbReference type="SMART" id="SM00515">
    <property type="entry name" value="eIF5C"/>
    <property type="match status" value="1"/>
</dbReference>
<organism evidence="2 3">
    <name type="scientific">Eimeria acervulina</name>
    <name type="common">Coccidian parasite</name>
    <dbReference type="NCBI Taxonomy" id="5801"/>
    <lineage>
        <taxon>Eukaryota</taxon>
        <taxon>Sar</taxon>
        <taxon>Alveolata</taxon>
        <taxon>Apicomplexa</taxon>
        <taxon>Conoidasida</taxon>
        <taxon>Coccidia</taxon>
        <taxon>Eucoccidiorida</taxon>
        <taxon>Eimeriorina</taxon>
        <taxon>Eimeriidae</taxon>
        <taxon>Eimeria</taxon>
    </lineage>
</organism>
<dbReference type="VEuPathDB" id="ToxoDB:EAH_00049690"/>
<reference evidence="2" key="1">
    <citation type="submission" date="2013-10" db="EMBL/GenBank/DDBJ databases">
        <title>Genomic analysis of the causative agents of coccidiosis in chickens.</title>
        <authorList>
            <person name="Reid A.J."/>
            <person name="Blake D."/>
            <person name="Billington K."/>
            <person name="Browne H."/>
            <person name="Dunn M."/>
            <person name="Hung S."/>
            <person name="Kawahara F."/>
            <person name="Miranda-Saavedra D."/>
            <person name="Mourier T."/>
            <person name="Nagra H."/>
            <person name="Otto T.D."/>
            <person name="Rawlings N."/>
            <person name="Sanchez A."/>
            <person name="Sanders M."/>
            <person name="Subramaniam C."/>
            <person name="Tay Y."/>
            <person name="Dear P."/>
            <person name="Doerig C."/>
            <person name="Gruber A."/>
            <person name="Parkinson J."/>
            <person name="Shirley M."/>
            <person name="Wan K.L."/>
            <person name="Berriman M."/>
            <person name="Tomley F."/>
            <person name="Pain A."/>
        </authorList>
    </citation>
    <scope>NUCLEOTIDE SEQUENCE [LARGE SCALE GENOMIC DNA]</scope>
    <source>
        <strain evidence="2">Houghton</strain>
    </source>
</reference>
<dbReference type="InterPro" id="IPR016024">
    <property type="entry name" value="ARM-type_fold"/>
</dbReference>
<dbReference type="Gene3D" id="1.25.40.180">
    <property type="match status" value="1"/>
</dbReference>
<keyword evidence="3" id="KW-1185">Reference proteome</keyword>